<dbReference type="Pfam" id="PF00724">
    <property type="entry name" value="Oxidored_FMN"/>
    <property type="match status" value="1"/>
</dbReference>
<comment type="cofactor">
    <cofactor evidence="1">
        <name>FMN</name>
        <dbReference type="ChEBI" id="CHEBI:58210"/>
    </cofactor>
</comment>
<evidence type="ECO:0000256" key="4">
    <source>
        <dbReference type="ARBA" id="ARBA00023002"/>
    </source>
</evidence>
<dbReference type="AlphaFoldDB" id="A0A1G4KGV1"/>
<dbReference type="GO" id="GO:0010181">
    <property type="term" value="F:FMN binding"/>
    <property type="evidence" value="ECO:0007669"/>
    <property type="project" value="InterPro"/>
</dbReference>
<dbReference type="PANTHER" id="PTHR22893:SF91">
    <property type="entry name" value="NADPH DEHYDROGENASE 2-RELATED"/>
    <property type="match status" value="1"/>
</dbReference>
<accession>A0A1G4KGV1</accession>
<dbReference type="CDD" id="cd02933">
    <property type="entry name" value="OYE_like_FMN"/>
    <property type="match status" value="1"/>
</dbReference>
<evidence type="ECO:0000256" key="3">
    <source>
        <dbReference type="ARBA" id="ARBA00022643"/>
    </source>
</evidence>
<evidence type="ECO:0000256" key="1">
    <source>
        <dbReference type="ARBA" id="ARBA00001917"/>
    </source>
</evidence>
<comment type="similarity">
    <text evidence="2">Belongs to the NADH:flavin oxidoreductase/NADH oxidase family.</text>
</comment>
<dbReference type="SUPFAM" id="SSF51395">
    <property type="entry name" value="FMN-linked oxidoreductases"/>
    <property type="match status" value="1"/>
</dbReference>
<dbReference type="InterPro" id="IPR013785">
    <property type="entry name" value="Aldolase_TIM"/>
</dbReference>
<evidence type="ECO:0000313" key="6">
    <source>
        <dbReference type="EMBL" id="SCV03634.1"/>
    </source>
</evidence>
<dbReference type="GO" id="GO:0006915">
    <property type="term" value="P:apoptotic process"/>
    <property type="evidence" value="ECO:0007669"/>
    <property type="project" value="UniProtKB-ARBA"/>
</dbReference>
<dbReference type="FunFam" id="3.20.20.70:FF:000138">
    <property type="entry name" value="NADPH dehydrogenase 1"/>
    <property type="match status" value="1"/>
</dbReference>
<dbReference type="GO" id="GO:0003959">
    <property type="term" value="F:NADPH dehydrogenase activity"/>
    <property type="evidence" value="ECO:0007669"/>
    <property type="project" value="TreeGrafter"/>
</dbReference>
<feature type="domain" description="NADH:flavin oxidoreductase/NADH oxidase N-terminal" evidence="5">
    <location>
        <begin position="17"/>
        <end position="368"/>
    </location>
</feature>
<organism evidence="6 7">
    <name type="scientific">Lachancea mirantina</name>
    <dbReference type="NCBI Taxonomy" id="1230905"/>
    <lineage>
        <taxon>Eukaryota</taxon>
        <taxon>Fungi</taxon>
        <taxon>Dikarya</taxon>
        <taxon>Ascomycota</taxon>
        <taxon>Saccharomycotina</taxon>
        <taxon>Saccharomycetes</taxon>
        <taxon>Saccharomycetales</taxon>
        <taxon>Saccharomycetaceae</taxon>
        <taxon>Lachancea</taxon>
    </lineage>
</organism>
<keyword evidence="4" id="KW-0560">Oxidoreductase</keyword>
<gene>
    <name evidence="6" type="ORF">LAMI_0H09736G</name>
</gene>
<protein>
    <submittedName>
        <fullName evidence="6">LAMI_0H09736g1_1</fullName>
    </submittedName>
</protein>
<proteinExistence type="inferred from homology"/>
<dbReference type="PANTHER" id="PTHR22893">
    <property type="entry name" value="NADH OXIDOREDUCTASE-RELATED"/>
    <property type="match status" value="1"/>
</dbReference>
<dbReference type="Gene3D" id="3.20.20.70">
    <property type="entry name" value="Aldolase class I"/>
    <property type="match status" value="1"/>
</dbReference>
<sequence length="398" mass="44194">MPFNKTYKPVSFQDSNLFKSIQIGDTKVLNRAVLAPLTRLRARAPGNVPNAELAPEYYAQRAQAPGTMLITEGTFPSAQSGGYPTAPGIWSEEQIAVWRQIFDKIHERKSFVWVQLWVLGRMADPETLAKESLRYDSASDVYPDEESRLKAEKFNNKLHGITVSEIDQYIADFVKAAKNAIRAGADGVEIHNANGYLLNQFLDPISNKRTDEYGGSIENRARFTLRVVDALVEAVGASKVGIRLSPYGTYGAMSGGSDPTLLAQYAYVIGELEKRAHTGKRLAYLHLVEPRVTTPALAEGEGWFKEGSNEFATTIWKGPVIRAGNYALDPQAALQELDANDNTLIAYGRFFISNPDLVTRLRDGLPLNQYDRDTFYASTAKGYVDYPDYSEAIKSEDN</sequence>
<dbReference type="Proteomes" id="UP000191024">
    <property type="component" value="Chromosome H"/>
</dbReference>
<evidence type="ECO:0000259" key="5">
    <source>
        <dbReference type="Pfam" id="PF00724"/>
    </source>
</evidence>
<keyword evidence="3" id="KW-0285">Flavoprotein</keyword>
<keyword evidence="7" id="KW-1185">Reference proteome</keyword>
<dbReference type="InterPro" id="IPR045247">
    <property type="entry name" value="Oye-like"/>
</dbReference>
<dbReference type="OrthoDB" id="276546at2759"/>
<evidence type="ECO:0000313" key="7">
    <source>
        <dbReference type="Proteomes" id="UP000191024"/>
    </source>
</evidence>
<keyword evidence="3" id="KW-0288">FMN</keyword>
<reference evidence="7" key="1">
    <citation type="submission" date="2016-03" db="EMBL/GenBank/DDBJ databases">
        <authorList>
            <person name="Devillers H."/>
        </authorList>
    </citation>
    <scope>NUCLEOTIDE SEQUENCE [LARGE SCALE GENOMIC DNA]</scope>
</reference>
<dbReference type="STRING" id="1230905.A0A1G4KGV1"/>
<evidence type="ECO:0000256" key="2">
    <source>
        <dbReference type="ARBA" id="ARBA00005979"/>
    </source>
</evidence>
<dbReference type="InterPro" id="IPR001155">
    <property type="entry name" value="OxRdtase_FMN_N"/>
</dbReference>
<name>A0A1G4KGV1_9SACH</name>
<dbReference type="EMBL" id="LT598468">
    <property type="protein sequence ID" value="SCV03634.1"/>
    <property type="molecule type" value="Genomic_DNA"/>
</dbReference>